<comment type="similarity">
    <text evidence="1 2">Belongs to the Dps family.</text>
</comment>
<dbReference type="PIRSF" id="PIRSF005900">
    <property type="entry name" value="Dps"/>
    <property type="match status" value="1"/>
</dbReference>
<dbReference type="InterPro" id="IPR008331">
    <property type="entry name" value="Ferritin_DPS_dom"/>
</dbReference>
<protein>
    <submittedName>
        <fullName evidence="5">DNA starvation/stationary phase protection protein</fullName>
    </submittedName>
</protein>
<dbReference type="InterPro" id="IPR009078">
    <property type="entry name" value="Ferritin-like_SF"/>
</dbReference>
<dbReference type="InterPro" id="IPR012347">
    <property type="entry name" value="Ferritin-like"/>
</dbReference>
<dbReference type="CDD" id="cd01043">
    <property type="entry name" value="DPS"/>
    <property type="match status" value="1"/>
</dbReference>
<evidence type="ECO:0000313" key="6">
    <source>
        <dbReference type="Proteomes" id="UP000632535"/>
    </source>
</evidence>
<dbReference type="RefSeq" id="WP_188523031.1">
    <property type="nucleotide sequence ID" value="NZ_BMDG01000004.1"/>
</dbReference>
<dbReference type="EMBL" id="BMDG01000004">
    <property type="protein sequence ID" value="GGI07200.1"/>
    <property type="molecule type" value="Genomic_DNA"/>
</dbReference>
<evidence type="ECO:0000256" key="1">
    <source>
        <dbReference type="ARBA" id="ARBA00009497"/>
    </source>
</evidence>
<dbReference type="PRINTS" id="PR01346">
    <property type="entry name" value="HELNAPAPROT"/>
</dbReference>
<sequence>MADSPDLPRYTVPSLSREDGDQVARILQQRLNSLTDLHLTLKHVHWNVVGPHFIAVHEMLDPQVDAVRAMTDAVAERIATLGVAPVGTPGALVAARTWDDYHLGRATAIEHLGALDEVYQGVIESHRKAAKDTAELDDVTNDLLIGHLHELELFHWFVRAHLESAGGDVSTAGATTELDAARQARDSTG</sequence>
<dbReference type="InterPro" id="IPR023188">
    <property type="entry name" value="DPS_DNA-bd_CS"/>
</dbReference>
<keyword evidence="6" id="KW-1185">Reference proteome</keyword>
<proteinExistence type="inferred from homology"/>
<dbReference type="PANTHER" id="PTHR42932:SF3">
    <property type="entry name" value="DNA PROTECTION DURING STARVATION PROTEIN"/>
    <property type="match status" value="1"/>
</dbReference>
<evidence type="ECO:0000313" key="5">
    <source>
        <dbReference type="EMBL" id="GGI07200.1"/>
    </source>
</evidence>
<feature type="domain" description="Ferritin/DPS" evidence="4">
    <location>
        <begin position="26"/>
        <end position="163"/>
    </location>
</feature>
<dbReference type="PANTHER" id="PTHR42932">
    <property type="entry name" value="GENERAL STRESS PROTEIN 20U"/>
    <property type="match status" value="1"/>
</dbReference>
<dbReference type="SUPFAM" id="SSF47240">
    <property type="entry name" value="Ferritin-like"/>
    <property type="match status" value="1"/>
</dbReference>
<evidence type="ECO:0000259" key="4">
    <source>
        <dbReference type="Pfam" id="PF00210"/>
    </source>
</evidence>
<dbReference type="InterPro" id="IPR002177">
    <property type="entry name" value="DPS_DNA-bd"/>
</dbReference>
<feature type="region of interest" description="Disordered" evidence="3">
    <location>
        <begin position="169"/>
        <end position="189"/>
    </location>
</feature>
<feature type="compositionally biased region" description="Basic and acidic residues" evidence="3">
    <location>
        <begin position="179"/>
        <end position="189"/>
    </location>
</feature>
<dbReference type="Gene3D" id="1.20.1260.10">
    <property type="match status" value="1"/>
</dbReference>
<dbReference type="PROSITE" id="PS00818">
    <property type="entry name" value="DPS_1"/>
    <property type="match status" value="1"/>
</dbReference>
<gene>
    <name evidence="5" type="ORF">GCM10007368_14980</name>
</gene>
<reference evidence="6" key="1">
    <citation type="journal article" date="2019" name="Int. J. Syst. Evol. Microbiol.">
        <title>The Global Catalogue of Microorganisms (GCM) 10K type strain sequencing project: providing services to taxonomists for standard genome sequencing and annotation.</title>
        <authorList>
            <consortium name="The Broad Institute Genomics Platform"/>
            <consortium name="The Broad Institute Genome Sequencing Center for Infectious Disease"/>
            <person name="Wu L."/>
            <person name="Ma J."/>
        </authorList>
    </citation>
    <scope>NUCLEOTIDE SEQUENCE [LARGE SCALE GENOMIC DNA]</scope>
    <source>
        <strain evidence="6">CCM 8653</strain>
    </source>
</reference>
<dbReference type="Proteomes" id="UP000632535">
    <property type="component" value="Unassembled WGS sequence"/>
</dbReference>
<comment type="caution">
    <text evidence="5">The sequence shown here is derived from an EMBL/GenBank/DDBJ whole genome shotgun (WGS) entry which is preliminary data.</text>
</comment>
<accession>A0ABQ2B3W6</accession>
<name>A0ABQ2B3W6_9MICO</name>
<evidence type="ECO:0000256" key="2">
    <source>
        <dbReference type="RuleBase" id="RU003875"/>
    </source>
</evidence>
<evidence type="ECO:0000256" key="3">
    <source>
        <dbReference type="SAM" id="MobiDB-lite"/>
    </source>
</evidence>
<organism evidence="5 6">
    <name type="scientific">Isoptericola cucumis</name>
    <dbReference type="NCBI Taxonomy" id="1776856"/>
    <lineage>
        <taxon>Bacteria</taxon>
        <taxon>Bacillati</taxon>
        <taxon>Actinomycetota</taxon>
        <taxon>Actinomycetes</taxon>
        <taxon>Micrococcales</taxon>
        <taxon>Promicromonosporaceae</taxon>
        <taxon>Isoptericola</taxon>
    </lineage>
</organism>
<dbReference type="Pfam" id="PF00210">
    <property type="entry name" value="Ferritin"/>
    <property type="match status" value="1"/>
</dbReference>